<dbReference type="OrthoDB" id="40902at2759"/>
<dbReference type="FunFam" id="1.10.510.10:FF:000571">
    <property type="entry name" value="Maternal embryonic leucine zipper kinase"/>
    <property type="match status" value="1"/>
</dbReference>
<gene>
    <name evidence="5" type="primary">cmk1_2</name>
    <name evidence="5" type="ORF">H4219_003899</name>
</gene>
<feature type="region of interest" description="Disordered" evidence="3">
    <location>
        <begin position="374"/>
        <end position="398"/>
    </location>
</feature>
<keyword evidence="5" id="KW-0418">Kinase</keyword>
<organism evidence="5 6">
    <name type="scientific">Mycoemilia scoparia</name>
    <dbReference type="NCBI Taxonomy" id="417184"/>
    <lineage>
        <taxon>Eukaryota</taxon>
        <taxon>Fungi</taxon>
        <taxon>Fungi incertae sedis</taxon>
        <taxon>Zoopagomycota</taxon>
        <taxon>Kickxellomycotina</taxon>
        <taxon>Kickxellomycetes</taxon>
        <taxon>Kickxellales</taxon>
        <taxon>Kickxellaceae</taxon>
        <taxon>Mycoemilia</taxon>
    </lineage>
</organism>
<dbReference type="Gene3D" id="1.10.510.10">
    <property type="entry name" value="Transferase(Phosphotransferase) domain 1"/>
    <property type="match status" value="1"/>
</dbReference>
<dbReference type="SMART" id="SM00220">
    <property type="entry name" value="S_TKc"/>
    <property type="match status" value="1"/>
</dbReference>
<dbReference type="InterPro" id="IPR008271">
    <property type="entry name" value="Ser/Thr_kinase_AS"/>
</dbReference>
<dbReference type="SUPFAM" id="SSF56112">
    <property type="entry name" value="Protein kinase-like (PK-like)"/>
    <property type="match status" value="1"/>
</dbReference>
<name>A0A9W7ZZY3_9FUNG</name>
<evidence type="ECO:0000313" key="5">
    <source>
        <dbReference type="EMBL" id="KAJ1916231.1"/>
    </source>
</evidence>
<dbReference type="GO" id="GO:0005524">
    <property type="term" value="F:ATP binding"/>
    <property type="evidence" value="ECO:0007669"/>
    <property type="project" value="UniProtKB-KW"/>
</dbReference>
<dbReference type="Pfam" id="PF00069">
    <property type="entry name" value="Pkinase"/>
    <property type="match status" value="1"/>
</dbReference>
<keyword evidence="6" id="KW-1185">Reference proteome</keyword>
<keyword evidence="2" id="KW-0067">ATP-binding</keyword>
<feature type="compositionally biased region" description="Basic residues" evidence="3">
    <location>
        <begin position="1"/>
        <end position="12"/>
    </location>
</feature>
<evidence type="ECO:0000259" key="4">
    <source>
        <dbReference type="PROSITE" id="PS50011"/>
    </source>
</evidence>
<dbReference type="PANTHER" id="PTHR24347">
    <property type="entry name" value="SERINE/THREONINE-PROTEIN KINASE"/>
    <property type="match status" value="1"/>
</dbReference>
<dbReference type="PROSITE" id="PS50011">
    <property type="entry name" value="PROTEIN_KINASE_DOM"/>
    <property type="match status" value="1"/>
</dbReference>
<dbReference type="PROSITE" id="PS00108">
    <property type="entry name" value="PROTEIN_KINASE_ST"/>
    <property type="match status" value="1"/>
</dbReference>
<comment type="caution">
    <text evidence="5">The sequence shown here is derived from an EMBL/GenBank/DDBJ whole genome shotgun (WGS) entry which is preliminary data.</text>
</comment>
<feature type="domain" description="Protein kinase" evidence="4">
    <location>
        <begin position="26"/>
        <end position="286"/>
    </location>
</feature>
<keyword evidence="5" id="KW-0808">Transferase</keyword>
<proteinExistence type="predicted"/>
<accession>A0A9W7ZZY3</accession>
<feature type="region of interest" description="Disordered" evidence="3">
    <location>
        <begin position="1"/>
        <end position="21"/>
    </location>
</feature>
<evidence type="ECO:0000256" key="2">
    <source>
        <dbReference type="ARBA" id="ARBA00022840"/>
    </source>
</evidence>
<sequence>MGFHNGSHRWTSKKSSSPPQLDPCEYKVGATISKGGYSTVKELVHVKTHCRYAAKVLKKSKKGNHSRAMCNEIRILRKVSLKHPNVLSLDDCFETPNSVYLVTGLCTGGDLFDYVSEYGPLAEKEVRPIIRGVLSGIQFLHENGIVHHDIKPENIIFRSTDSRDMPIIADFGMAELLDDKNSCSHIGGTPGYIAPEILKCSVHDSSVDMWSLGILTYFSLSGHTPFGTGGFDRHTCDEMVAGNFKFTPSHIWNRVSCCAKNFIQSLLVVDPKSRMTANEALNHNWLTGSVRSNSEDKASASRLSDFRCKHKSFSDKADLPQQWNLMPGLKGQFVSNTKEARSQRWVGASDVAIYDHSLLSSYDIQRRISLTKSRFGHHRKPTPSVRPSLGSTLPNTPRRCFSRPIRNMKSSLFTDDERTPSTTSIFAYSFGQSEAAKSNPQLPDLCPDYNGPDTPVHPDSINIDTPKPDNYSWDLIKSGENSPLPEKSALNYNNYPGLTGLLPSEPKNNLEVYLSKVTII</sequence>
<reference evidence="5" key="1">
    <citation type="submission" date="2022-07" db="EMBL/GenBank/DDBJ databases">
        <title>Phylogenomic reconstructions and comparative analyses of Kickxellomycotina fungi.</title>
        <authorList>
            <person name="Reynolds N.K."/>
            <person name="Stajich J.E."/>
            <person name="Barry K."/>
            <person name="Grigoriev I.V."/>
            <person name="Crous P."/>
            <person name="Smith M.E."/>
        </authorList>
    </citation>
    <scope>NUCLEOTIDE SEQUENCE</scope>
    <source>
        <strain evidence="5">NBRC 100468</strain>
    </source>
</reference>
<dbReference type="Proteomes" id="UP001150538">
    <property type="component" value="Unassembled WGS sequence"/>
</dbReference>
<dbReference type="InterPro" id="IPR011009">
    <property type="entry name" value="Kinase-like_dom_sf"/>
</dbReference>
<evidence type="ECO:0000313" key="6">
    <source>
        <dbReference type="Proteomes" id="UP001150538"/>
    </source>
</evidence>
<evidence type="ECO:0000256" key="1">
    <source>
        <dbReference type="ARBA" id="ARBA00022741"/>
    </source>
</evidence>
<dbReference type="AlphaFoldDB" id="A0A9W7ZZY3"/>
<dbReference type="EC" id="2.7.11.17" evidence="5"/>
<protein>
    <submittedName>
        <fullName evidence="5">Calcium/calmodulin-dependent protein kinase type I</fullName>
        <ecNumber evidence="5">2.7.11.17</ecNumber>
    </submittedName>
</protein>
<dbReference type="GO" id="GO:0004683">
    <property type="term" value="F:calcium/calmodulin-dependent protein kinase activity"/>
    <property type="evidence" value="ECO:0007669"/>
    <property type="project" value="UniProtKB-EC"/>
</dbReference>
<evidence type="ECO:0000256" key="3">
    <source>
        <dbReference type="SAM" id="MobiDB-lite"/>
    </source>
</evidence>
<dbReference type="CDD" id="cd05117">
    <property type="entry name" value="STKc_CAMK"/>
    <property type="match status" value="1"/>
</dbReference>
<dbReference type="EMBL" id="JANBPU010000110">
    <property type="protein sequence ID" value="KAJ1916231.1"/>
    <property type="molecule type" value="Genomic_DNA"/>
</dbReference>
<keyword evidence="1" id="KW-0547">Nucleotide-binding</keyword>
<dbReference type="InterPro" id="IPR000719">
    <property type="entry name" value="Prot_kinase_dom"/>
</dbReference>